<proteinExistence type="predicted"/>
<dbReference type="AlphaFoldDB" id="X1J826"/>
<feature type="non-terminal residue" evidence="2">
    <location>
        <position position="1"/>
    </location>
</feature>
<comment type="caution">
    <text evidence="2">The sequence shown here is derived from an EMBL/GenBank/DDBJ whole genome shotgun (WGS) entry which is preliminary data.</text>
</comment>
<sequence>SHLGIKVPLIGIISRLADQKGLDLVEKALEKIINSGANLIILGTGDAHYHEVFQKMSYRFKENFRVNLKFDSELAHKIYAGCDMFLMPSKFEPCGLGQLISFKYGTIPIVRRTGGLADTVIDCDEHIETGTGFVFKEQSINNMLSAIERAILAYRDKKRWNRIVRKVMEQDFSWNNSAKEYAKLYSEAIISR</sequence>
<dbReference type="GO" id="GO:0016757">
    <property type="term" value="F:glycosyltransferase activity"/>
    <property type="evidence" value="ECO:0007669"/>
    <property type="project" value="InterPro"/>
</dbReference>
<feature type="domain" description="Glycosyl transferase family 1" evidence="1">
    <location>
        <begin position="8"/>
        <end position="166"/>
    </location>
</feature>
<dbReference type="SUPFAM" id="SSF53756">
    <property type="entry name" value="UDP-Glycosyltransferase/glycogen phosphorylase"/>
    <property type="match status" value="1"/>
</dbReference>
<evidence type="ECO:0000259" key="1">
    <source>
        <dbReference type="Pfam" id="PF00534"/>
    </source>
</evidence>
<dbReference type="Gene3D" id="3.40.50.2000">
    <property type="entry name" value="Glycogen Phosphorylase B"/>
    <property type="match status" value="1"/>
</dbReference>
<dbReference type="PANTHER" id="PTHR45825:SF11">
    <property type="entry name" value="ALPHA AMYLASE DOMAIN-CONTAINING PROTEIN"/>
    <property type="match status" value="1"/>
</dbReference>
<name>X1J826_9ZZZZ</name>
<dbReference type="EMBL" id="BARV01000988">
    <property type="protein sequence ID" value="GAH90876.1"/>
    <property type="molecule type" value="Genomic_DNA"/>
</dbReference>
<evidence type="ECO:0000313" key="2">
    <source>
        <dbReference type="EMBL" id="GAH90876.1"/>
    </source>
</evidence>
<reference evidence="2" key="1">
    <citation type="journal article" date="2014" name="Front. Microbiol.">
        <title>High frequency of phylogenetically diverse reductive dehalogenase-homologous genes in deep subseafloor sedimentary metagenomes.</title>
        <authorList>
            <person name="Kawai M."/>
            <person name="Futagami T."/>
            <person name="Toyoda A."/>
            <person name="Takaki Y."/>
            <person name="Nishi S."/>
            <person name="Hori S."/>
            <person name="Arai W."/>
            <person name="Tsubouchi T."/>
            <person name="Morono Y."/>
            <person name="Uchiyama I."/>
            <person name="Ito T."/>
            <person name="Fujiyama A."/>
            <person name="Inagaki F."/>
            <person name="Takami H."/>
        </authorList>
    </citation>
    <scope>NUCLEOTIDE SEQUENCE</scope>
    <source>
        <strain evidence="2">Expedition CK06-06</strain>
    </source>
</reference>
<gene>
    <name evidence="2" type="ORF">S06H3_03131</name>
</gene>
<protein>
    <recommendedName>
        <fullName evidence="1">Glycosyl transferase family 1 domain-containing protein</fullName>
    </recommendedName>
</protein>
<dbReference type="Pfam" id="PF00534">
    <property type="entry name" value="Glycos_transf_1"/>
    <property type="match status" value="1"/>
</dbReference>
<dbReference type="PANTHER" id="PTHR45825">
    <property type="entry name" value="GRANULE-BOUND STARCH SYNTHASE 1, CHLOROPLASTIC/AMYLOPLASTIC"/>
    <property type="match status" value="1"/>
</dbReference>
<dbReference type="InterPro" id="IPR001296">
    <property type="entry name" value="Glyco_trans_1"/>
</dbReference>
<organism evidence="2">
    <name type="scientific">marine sediment metagenome</name>
    <dbReference type="NCBI Taxonomy" id="412755"/>
    <lineage>
        <taxon>unclassified sequences</taxon>
        <taxon>metagenomes</taxon>
        <taxon>ecological metagenomes</taxon>
    </lineage>
</organism>
<accession>X1J826</accession>